<evidence type="ECO:0000313" key="2">
    <source>
        <dbReference type="EMBL" id="MBZ9778938.1"/>
    </source>
</evidence>
<reference evidence="3" key="1">
    <citation type="submission" date="2023-07" db="EMBL/GenBank/DDBJ databases">
        <title>Novel species isolated from saline lakes on Tibetan Plateau.</title>
        <authorList>
            <person name="Lu H."/>
        </authorList>
    </citation>
    <scope>NUCLEOTIDE SEQUENCE [LARGE SCALE GENOMIC DNA]</scope>
    <source>
        <strain evidence="3">CAK8W</strain>
    </source>
</reference>
<name>A0ABS7XKF2_9FLAO</name>
<feature type="domain" description="Hemerythrin-like" evidence="1">
    <location>
        <begin position="13"/>
        <end position="121"/>
    </location>
</feature>
<dbReference type="Pfam" id="PF01814">
    <property type="entry name" value="Hemerythrin"/>
    <property type="match status" value="1"/>
</dbReference>
<dbReference type="EMBL" id="JAIQZE010000008">
    <property type="protein sequence ID" value="MBZ9778938.1"/>
    <property type="molecule type" value="Genomic_DNA"/>
</dbReference>
<dbReference type="Proteomes" id="UP001199314">
    <property type="component" value="Unassembled WGS sequence"/>
</dbReference>
<dbReference type="InterPro" id="IPR012312">
    <property type="entry name" value="Hemerythrin-like"/>
</dbReference>
<dbReference type="RefSeq" id="WP_224461288.1">
    <property type="nucleotide sequence ID" value="NZ_JAIQZE010000008.1"/>
</dbReference>
<protein>
    <submittedName>
        <fullName evidence="2">Hemerythrin domain-containing protein</fullName>
    </submittedName>
</protein>
<evidence type="ECO:0000259" key="1">
    <source>
        <dbReference type="Pfam" id="PF01814"/>
    </source>
</evidence>
<sequence>MNNTPIKRHDALKNLSREHHDGLIFALRLQKGVAKKAELQKMENYASWFWKHHLVPHFELEEKYLFSKFGDEQLLVQKAKQQHRELESLFEIESKSYSDFKIIYELLQKHIRLEERELFMKIQTELEASKLAEFQAIHKSQNSCENWPDKFWK</sequence>
<proteinExistence type="predicted"/>
<keyword evidence="3" id="KW-1185">Reference proteome</keyword>
<comment type="caution">
    <text evidence="2">The sequence shown here is derived from an EMBL/GenBank/DDBJ whole genome shotgun (WGS) entry which is preliminary data.</text>
</comment>
<accession>A0ABS7XKF2</accession>
<organism evidence="2 3">
    <name type="scientific">Psychroflexus longus</name>
    <dbReference type="NCBI Taxonomy" id="2873596"/>
    <lineage>
        <taxon>Bacteria</taxon>
        <taxon>Pseudomonadati</taxon>
        <taxon>Bacteroidota</taxon>
        <taxon>Flavobacteriia</taxon>
        <taxon>Flavobacteriales</taxon>
        <taxon>Flavobacteriaceae</taxon>
        <taxon>Psychroflexus</taxon>
    </lineage>
</organism>
<evidence type="ECO:0000313" key="3">
    <source>
        <dbReference type="Proteomes" id="UP001199314"/>
    </source>
</evidence>
<gene>
    <name evidence="2" type="ORF">LB452_08385</name>
</gene>